<name>A0A4Q7M0F6_9MICO</name>
<evidence type="ECO:0000259" key="5">
    <source>
        <dbReference type="SMART" id="SM00363"/>
    </source>
</evidence>
<comment type="caution">
    <text evidence="6">The sequence shown here is derived from an EMBL/GenBank/DDBJ whole genome shotgun (WGS) entry which is preliminary data.</text>
</comment>
<feature type="region of interest" description="Disordered" evidence="4">
    <location>
        <begin position="279"/>
        <end position="308"/>
    </location>
</feature>
<dbReference type="Pfam" id="PF01728">
    <property type="entry name" value="FtsJ"/>
    <property type="match status" value="1"/>
</dbReference>
<keyword evidence="1 3" id="KW-0694">RNA-binding</keyword>
<dbReference type="PANTHER" id="PTHR32319:SF0">
    <property type="entry name" value="BACTERIAL HEMOLYSIN-LIKE PROTEIN"/>
    <property type="match status" value="1"/>
</dbReference>
<dbReference type="InterPro" id="IPR002942">
    <property type="entry name" value="S4_RNA-bd"/>
</dbReference>
<dbReference type="PIRSF" id="PIRSF005578">
    <property type="entry name" value="TlyA"/>
    <property type="match status" value="1"/>
</dbReference>
<dbReference type="InterPro" id="IPR004538">
    <property type="entry name" value="Hemolysin_A/TlyA"/>
</dbReference>
<dbReference type="GO" id="GO:0008168">
    <property type="term" value="F:methyltransferase activity"/>
    <property type="evidence" value="ECO:0007669"/>
    <property type="project" value="UniProtKB-KW"/>
</dbReference>
<keyword evidence="7" id="KW-1185">Reference proteome</keyword>
<keyword evidence="6" id="KW-0489">Methyltransferase</keyword>
<protein>
    <submittedName>
        <fullName evidence="6">23S rRNA (Cytidine1920-2'-O)/16S rRNA (Cytidine1409-2'-O)-methyltransferase</fullName>
    </submittedName>
</protein>
<gene>
    <name evidence="6" type="ORF">EV386_1527</name>
</gene>
<dbReference type="InterPro" id="IPR036986">
    <property type="entry name" value="S4_RNA-bd_sf"/>
</dbReference>
<dbReference type="RefSeq" id="WP_130413779.1">
    <property type="nucleotide sequence ID" value="NZ_SGWX01000001.1"/>
</dbReference>
<dbReference type="InterPro" id="IPR029063">
    <property type="entry name" value="SAM-dependent_MTases_sf"/>
</dbReference>
<dbReference type="Gene3D" id="3.40.50.150">
    <property type="entry name" value="Vaccinia Virus protein VP39"/>
    <property type="match status" value="1"/>
</dbReference>
<dbReference type="SMART" id="SM00363">
    <property type="entry name" value="S4"/>
    <property type="match status" value="1"/>
</dbReference>
<evidence type="ECO:0000313" key="7">
    <source>
        <dbReference type="Proteomes" id="UP000293852"/>
    </source>
</evidence>
<evidence type="ECO:0000256" key="3">
    <source>
        <dbReference type="PROSITE-ProRule" id="PRU00182"/>
    </source>
</evidence>
<dbReference type="PANTHER" id="PTHR32319">
    <property type="entry name" value="BACTERIAL HEMOLYSIN-LIKE PROTEIN"/>
    <property type="match status" value="1"/>
</dbReference>
<dbReference type="GO" id="GO:0003723">
    <property type="term" value="F:RNA binding"/>
    <property type="evidence" value="ECO:0007669"/>
    <property type="project" value="UniProtKB-KW"/>
</dbReference>
<keyword evidence="6" id="KW-0808">Transferase</keyword>
<proteinExistence type="inferred from homology"/>
<evidence type="ECO:0000256" key="1">
    <source>
        <dbReference type="ARBA" id="ARBA00022884"/>
    </source>
</evidence>
<feature type="domain" description="RNA-binding S4" evidence="5">
    <location>
        <begin position="4"/>
        <end position="71"/>
    </location>
</feature>
<dbReference type="GO" id="GO:0032259">
    <property type="term" value="P:methylation"/>
    <property type="evidence" value="ECO:0007669"/>
    <property type="project" value="UniProtKB-KW"/>
</dbReference>
<dbReference type="Proteomes" id="UP000293852">
    <property type="component" value="Unassembled WGS sequence"/>
</dbReference>
<dbReference type="EMBL" id="SGWX01000001">
    <property type="protein sequence ID" value="RZS61236.1"/>
    <property type="molecule type" value="Genomic_DNA"/>
</dbReference>
<dbReference type="Pfam" id="PF01479">
    <property type="entry name" value="S4"/>
    <property type="match status" value="1"/>
</dbReference>
<accession>A0A4Q7M0F6</accession>
<organism evidence="6 7">
    <name type="scientific">Xylanimonas ulmi</name>
    <dbReference type="NCBI Taxonomy" id="228973"/>
    <lineage>
        <taxon>Bacteria</taxon>
        <taxon>Bacillati</taxon>
        <taxon>Actinomycetota</taxon>
        <taxon>Actinomycetes</taxon>
        <taxon>Micrococcales</taxon>
        <taxon>Promicromonosporaceae</taxon>
        <taxon>Xylanimonas</taxon>
    </lineage>
</organism>
<dbReference type="PROSITE" id="PS50889">
    <property type="entry name" value="S4"/>
    <property type="match status" value="1"/>
</dbReference>
<feature type="compositionally biased region" description="Pro residues" evidence="4">
    <location>
        <begin position="287"/>
        <end position="308"/>
    </location>
</feature>
<dbReference type="CDD" id="cd00165">
    <property type="entry name" value="S4"/>
    <property type="match status" value="1"/>
</dbReference>
<comment type="similarity">
    <text evidence="2">Belongs to the TlyA family.</text>
</comment>
<evidence type="ECO:0000313" key="6">
    <source>
        <dbReference type="EMBL" id="RZS61236.1"/>
    </source>
</evidence>
<dbReference type="Gene3D" id="3.10.290.10">
    <property type="entry name" value="RNA-binding S4 domain"/>
    <property type="match status" value="1"/>
</dbReference>
<dbReference type="CDD" id="cd02440">
    <property type="entry name" value="AdoMet_MTases"/>
    <property type="match status" value="1"/>
</dbReference>
<reference evidence="6 7" key="1">
    <citation type="submission" date="2019-02" db="EMBL/GenBank/DDBJ databases">
        <title>Sequencing the genomes of 1000 actinobacteria strains.</title>
        <authorList>
            <person name="Klenk H.-P."/>
        </authorList>
    </citation>
    <scope>NUCLEOTIDE SEQUENCE [LARGE SCALE GENOMIC DNA]</scope>
    <source>
        <strain evidence="6 7">DSM 16932</strain>
    </source>
</reference>
<dbReference type="InterPro" id="IPR047048">
    <property type="entry name" value="TlyA"/>
</dbReference>
<evidence type="ECO:0000256" key="2">
    <source>
        <dbReference type="ARBA" id="ARBA00029460"/>
    </source>
</evidence>
<dbReference type="InterPro" id="IPR002877">
    <property type="entry name" value="RNA_MeTrfase_FtsJ_dom"/>
</dbReference>
<evidence type="ECO:0000256" key="4">
    <source>
        <dbReference type="SAM" id="MobiDB-lite"/>
    </source>
</evidence>
<dbReference type="OrthoDB" id="9784736at2"/>
<dbReference type="AlphaFoldDB" id="A0A4Q7M0F6"/>
<sequence>MTAVRVDAELVRRQLARSRAQAADLVRAGRVSTAGRTVTKPSICVPQDAELVVEPDPDDAGYASRAALKLAGALDALGSHATGRGVAAAVDGGWCLDLGASTGGFTDVLLRRGAAHVVALDVGHDQLVPRLRADPRVTVVEGYNVRGLVREDLAREPDLVVGDLSFISLTLVLPAVEGVLAPGSWALLLVKPQFEVGRQRLGAGGVVRDPALHVTAVVDVIESGARAGLCARAVVPSPLPGPSGNREYFVVFERATPPAELGSGPPDRSVEAAVRAAADWRPDGNPTLPPPVVPLTPALPPNRPGGAS</sequence>
<dbReference type="SUPFAM" id="SSF53335">
    <property type="entry name" value="S-adenosyl-L-methionine-dependent methyltransferases"/>
    <property type="match status" value="1"/>
</dbReference>
<dbReference type="SUPFAM" id="SSF55174">
    <property type="entry name" value="Alpha-L RNA-binding motif"/>
    <property type="match status" value="1"/>
</dbReference>